<protein>
    <submittedName>
        <fullName evidence="2">Uncharacterized protein</fullName>
    </submittedName>
</protein>
<keyword evidence="1" id="KW-1185">Reference proteome</keyword>
<name>A0A914EB82_9BILA</name>
<dbReference type="WBParaSite" id="ACRNAN_scaffold6602.g10637.t1">
    <property type="protein sequence ID" value="ACRNAN_scaffold6602.g10637.t1"/>
    <property type="gene ID" value="ACRNAN_scaffold6602.g10637"/>
</dbReference>
<dbReference type="Proteomes" id="UP000887540">
    <property type="component" value="Unplaced"/>
</dbReference>
<evidence type="ECO:0000313" key="1">
    <source>
        <dbReference type="Proteomes" id="UP000887540"/>
    </source>
</evidence>
<sequence length="96" mass="11106">MYFESVLDAVKTLLNNTQLRVKYSLETKEFHNHYDTYQCLNRRCVLHETDSYALVIEIAYRNVTDMSSINASDLDQPPCEYGSTTIEAISFCVKLL</sequence>
<accession>A0A914EB82</accession>
<reference evidence="2" key="1">
    <citation type="submission" date="2022-11" db="UniProtKB">
        <authorList>
            <consortium name="WormBaseParasite"/>
        </authorList>
    </citation>
    <scope>IDENTIFICATION</scope>
</reference>
<organism evidence="1 2">
    <name type="scientific">Acrobeloides nanus</name>
    <dbReference type="NCBI Taxonomy" id="290746"/>
    <lineage>
        <taxon>Eukaryota</taxon>
        <taxon>Metazoa</taxon>
        <taxon>Ecdysozoa</taxon>
        <taxon>Nematoda</taxon>
        <taxon>Chromadorea</taxon>
        <taxon>Rhabditida</taxon>
        <taxon>Tylenchina</taxon>
        <taxon>Cephalobomorpha</taxon>
        <taxon>Cephaloboidea</taxon>
        <taxon>Cephalobidae</taxon>
        <taxon>Acrobeloides</taxon>
    </lineage>
</organism>
<evidence type="ECO:0000313" key="2">
    <source>
        <dbReference type="WBParaSite" id="ACRNAN_scaffold6602.g10637.t1"/>
    </source>
</evidence>
<proteinExistence type="predicted"/>
<dbReference type="AlphaFoldDB" id="A0A914EB82"/>